<protein>
    <submittedName>
        <fullName evidence="1">Tetratricopeptide repeat protein</fullName>
    </submittedName>
</protein>
<evidence type="ECO:0000313" key="2">
    <source>
        <dbReference type="Proteomes" id="UP000647491"/>
    </source>
</evidence>
<evidence type="ECO:0000313" key="1">
    <source>
        <dbReference type="EMBL" id="MBC8599872.1"/>
    </source>
</evidence>
<organism evidence="1 2">
    <name type="scientific">Enterocloster hominis</name>
    <name type="common">ex Liu et al. 2021</name>
    <dbReference type="NCBI Taxonomy" id="2763663"/>
    <lineage>
        <taxon>Bacteria</taxon>
        <taxon>Bacillati</taxon>
        <taxon>Bacillota</taxon>
        <taxon>Clostridia</taxon>
        <taxon>Lachnospirales</taxon>
        <taxon>Lachnospiraceae</taxon>
        <taxon>Enterocloster</taxon>
    </lineage>
</organism>
<proteinExistence type="predicted"/>
<dbReference type="InterPro" id="IPR019734">
    <property type="entry name" value="TPR_rpt"/>
</dbReference>
<dbReference type="SMART" id="SM00028">
    <property type="entry name" value="TPR"/>
    <property type="match status" value="3"/>
</dbReference>
<dbReference type="Pfam" id="PF13424">
    <property type="entry name" value="TPR_12"/>
    <property type="match status" value="1"/>
</dbReference>
<keyword evidence="2" id="KW-1185">Reference proteome</keyword>
<accession>A0ABR7NUT9</accession>
<comment type="caution">
    <text evidence="1">The sequence shown here is derived from an EMBL/GenBank/DDBJ whole genome shotgun (WGS) entry which is preliminary data.</text>
</comment>
<dbReference type="PANTHER" id="PTHR44749">
    <property type="entry name" value="SUPPRESSOR OF RPS4-RLD 1"/>
    <property type="match status" value="1"/>
</dbReference>
<dbReference type="Pfam" id="PF13432">
    <property type="entry name" value="TPR_16"/>
    <property type="match status" value="1"/>
</dbReference>
<dbReference type="Proteomes" id="UP000647491">
    <property type="component" value="Unassembled WGS sequence"/>
</dbReference>
<dbReference type="PANTHER" id="PTHR44749:SF1">
    <property type="entry name" value="TETRATRICOPEPTIDE-LIKE HELICAL DOMAIN-CONTAINING PROTEIN"/>
    <property type="match status" value="1"/>
</dbReference>
<dbReference type="InterPro" id="IPR011990">
    <property type="entry name" value="TPR-like_helical_dom_sf"/>
</dbReference>
<dbReference type="SUPFAM" id="SSF48452">
    <property type="entry name" value="TPR-like"/>
    <property type="match status" value="1"/>
</dbReference>
<dbReference type="Pfam" id="PF13181">
    <property type="entry name" value="TPR_8"/>
    <property type="match status" value="1"/>
</dbReference>
<dbReference type="Gene3D" id="1.25.40.10">
    <property type="entry name" value="Tetratricopeptide repeat domain"/>
    <property type="match status" value="2"/>
</dbReference>
<sequence>MKQNFRKHLRPLAVLAAAALLLTGCKGVTEEEKTARENGIALLESGDYEGALDQFEALIQDADRVTDFEVDILKYRAEAEYGLKDYEAAAHTYDILSQIDKERAEYGYFAALSLAKAGDSAGAWEKLEQGRALDEDGTAPGFAEAMTAVGEAYLDSGDQERADAVYTELIQSGKAGTSVYNRLAMAEIKAGDYETALSYCETGLALSDRTAVRELKFNQAVCFEHLGQYQKALELFQAYTEEFGSDEAAEHEIAFLKTR</sequence>
<dbReference type="InterPro" id="IPR044650">
    <property type="entry name" value="SRFR1-like"/>
</dbReference>
<dbReference type="EMBL" id="JACRTJ010000025">
    <property type="protein sequence ID" value="MBC8599872.1"/>
    <property type="molecule type" value="Genomic_DNA"/>
</dbReference>
<dbReference type="RefSeq" id="WP_158356954.1">
    <property type="nucleotide sequence ID" value="NZ_JACRTJ010000025.1"/>
</dbReference>
<gene>
    <name evidence="1" type="ORF">H8708_11660</name>
</gene>
<name>A0ABR7NUT9_9FIRM</name>
<reference evidence="1 2" key="1">
    <citation type="submission" date="2020-08" db="EMBL/GenBank/DDBJ databases">
        <title>Genome public.</title>
        <authorList>
            <person name="Liu C."/>
            <person name="Sun Q."/>
        </authorList>
    </citation>
    <scope>NUCLEOTIDE SEQUENCE [LARGE SCALE GENOMIC DNA]</scope>
    <source>
        <strain evidence="1 2">BX10</strain>
    </source>
</reference>
<dbReference type="PROSITE" id="PS51257">
    <property type="entry name" value="PROKAR_LIPOPROTEIN"/>
    <property type="match status" value="1"/>
</dbReference>